<feature type="chain" id="PRO_5019497600" evidence="6">
    <location>
        <begin position="34"/>
        <end position="236"/>
    </location>
</feature>
<organism evidence="9 10">
    <name type="scientific">Cellulomonas rhizosphaerae</name>
    <dbReference type="NCBI Taxonomy" id="2293719"/>
    <lineage>
        <taxon>Bacteria</taxon>
        <taxon>Bacillati</taxon>
        <taxon>Actinomycetota</taxon>
        <taxon>Actinomycetes</taxon>
        <taxon>Micrococcales</taxon>
        <taxon>Cellulomonadaceae</taxon>
        <taxon>Cellulomonas</taxon>
    </lineage>
</organism>
<dbReference type="SUPFAM" id="SSF49384">
    <property type="entry name" value="Carbohydrate-binding domain"/>
    <property type="match status" value="1"/>
</dbReference>
<dbReference type="PROSITE" id="PS51173">
    <property type="entry name" value="CBM2"/>
    <property type="match status" value="1"/>
</dbReference>
<dbReference type="InterPro" id="IPR003961">
    <property type="entry name" value="FN3_dom"/>
</dbReference>
<evidence type="ECO:0000313" key="10">
    <source>
        <dbReference type="Proteomes" id="UP000283374"/>
    </source>
</evidence>
<evidence type="ECO:0000256" key="6">
    <source>
        <dbReference type="SAM" id="SignalP"/>
    </source>
</evidence>
<protein>
    <submittedName>
        <fullName evidence="9">Exoglucanase</fullName>
    </submittedName>
</protein>
<dbReference type="SMART" id="SM00060">
    <property type="entry name" value="FN3"/>
    <property type="match status" value="1"/>
</dbReference>
<keyword evidence="2" id="KW-0136">Cellulose degradation</keyword>
<evidence type="ECO:0000256" key="4">
    <source>
        <dbReference type="ARBA" id="ARBA00023295"/>
    </source>
</evidence>
<dbReference type="InterPro" id="IPR001919">
    <property type="entry name" value="CBD2"/>
</dbReference>
<dbReference type="Proteomes" id="UP000283374">
    <property type="component" value="Unassembled WGS sequence"/>
</dbReference>
<dbReference type="SUPFAM" id="SSF49265">
    <property type="entry name" value="Fibronectin type III"/>
    <property type="match status" value="1"/>
</dbReference>
<dbReference type="InterPro" id="IPR018366">
    <property type="entry name" value="CBM2_CS"/>
</dbReference>
<feature type="signal peptide" evidence="6">
    <location>
        <begin position="1"/>
        <end position="33"/>
    </location>
</feature>
<dbReference type="InterPro" id="IPR013783">
    <property type="entry name" value="Ig-like_fold"/>
</dbReference>
<dbReference type="InterPro" id="IPR036116">
    <property type="entry name" value="FN3_sf"/>
</dbReference>
<keyword evidence="6" id="KW-0732">Signal</keyword>
<dbReference type="PROSITE" id="PS00561">
    <property type="entry name" value="CBM2_A"/>
    <property type="match status" value="1"/>
</dbReference>
<dbReference type="CDD" id="cd00063">
    <property type="entry name" value="FN3"/>
    <property type="match status" value="1"/>
</dbReference>
<evidence type="ECO:0000256" key="5">
    <source>
        <dbReference type="ARBA" id="ARBA00023326"/>
    </source>
</evidence>
<name>A0A413RN05_9CELL</name>
<evidence type="ECO:0000259" key="8">
    <source>
        <dbReference type="PROSITE" id="PS51173"/>
    </source>
</evidence>
<feature type="non-terminal residue" evidence="9">
    <location>
        <position position="1"/>
    </location>
</feature>
<dbReference type="GO" id="GO:0030245">
    <property type="term" value="P:cellulose catabolic process"/>
    <property type="evidence" value="ECO:0007669"/>
    <property type="project" value="UniProtKB-KW"/>
</dbReference>
<dbReference type="Pfam" id="PF00041">
    <property type="entry name" value="fn3"/>
    <property type="match status" value="1"/>
</dbReference>
<proteinExistence type="predicted"/>
<feature type="domain" description="Fibronectin type-III" evidence="7">
    <location>
        <begin position="41"/>
        <end position="128"/>
    </location>
</feature>
<dbReference type="EMBL" id="QWKP01000164">
    <property type="protein sequence ID" value="RHA43078.1"/>
    <property type="molecule type" value="Genomic_DNA"/>
</dbReference>
<keyword evidence="4" id="KW-0326">Glycosidase</keyword>
<keyword evidence="10" id="KW-1185">Reference proteome</keyword>
<keyword evidence="5" id="KW-0624">Polysaccharide degradation</keyword>
<dbReference type="PROSITE" id="PS50853">
    <property type="entry name" value="FN3"/>
    <property type="match status" value="1"/>
</dbReference>
<evidence type="ECO:0000256" key="1">
    <source>
        <dbReference type="ARBA" id="ARBA00022801"/>
    </source>
</evidence>
<dbReference type="SMART" id="SM00637">
    <property type="entry name" value="CBD_II"/>
    <property type="match status" value="1"/>
</dbReference>
<dbReference type="RefSeq" id="WP_199721521.1">
    <property type="nucleotide sequence ID" value="NZ_QWKP01000164.1"/>
</dbReference>
<comment type="caution">
    <text evidence="9">The sequence shown here is derived from an EMBL/GenBank/DDBJ whole genome shotgun (WGS) entry which is preliminary data.</text>
</comment>
<dbReference type="InterPro" id="IPR012291">
    <property type="entry name" value="CBM2_carb-bd_dom_sf"/>
</dbReference>
<dbReference type="GO" id="GO:0030247">
    <property type="term" value="F:polysaccharide binding"/>
    <property type="evidence" value="ECO:0007669"/>
    <property type="project" value="UniProtKB-UniRule"/>
</dbReference>
<dbReference type="Pfam" id="PF00553">
    <property type="entry name" value="CBM_2"/>
    <property type="match status" value="1"/>
</dbReference>
<keyword evidence="1" id="KW-0378">Hydrolase</keyword>
<dbReference type="GO" id="GO:0004553">
    <property type="term" value="F:hydrolase activity, hydrolyzing O-glycosyl compounds"/>
    <property type="evidence" value="ECO:0007669"/>
    <property type="project" value="InterPro"/>
</dbReference>
<sequence length="236" mass="23484">ASTAYSYTVRARDVAGNVSAASAALAVTTNAPAADTVAPTVPTGLTAGTITETSVALTWTSSSDTGGSGLAGYDIYRGTTKVGSSVSASYTDSGLTAGTAYSYTVRARDGAGNVSAASSALSVTTKTTSTASSCKVTYTTNDWNVGFTASVKLTNTGTTAINNWSLGFSFAAGQKVTQGWSANWSQTGAAVTGTGLSWNSSLAPGQSTDIGFNGSHTGQNPKPTAFTLNGATCTIG</sequence>
<gene>
    <name evidence="9" type="ORF">D1825_06510</name>
</gene>
<reference evidence="9 10" key="1">
    <citation type="submission" date="2018-08" db="EMBL/GenBank/DDBJ databases">
        <title>Cellulomonas rhizosphaerae sp. nov., a novel actinomycete isolated from soil.</title>
        <authorList>
            <person name="Tian Y."/>
        </authorList>
    </citation>
    <scope>NUCLEOTIDE SEQUENCE [LARGE SCALE GENOMIC DNA]</scope>
    <source>
        <strain evidence="9 10">NEAU-TCZ24</strain>
    </source>
</reference>
<evidence type="ECO:0000256" key="3">
    <source>
        <dbReference type="ARBA" id="ARBA00023277"/>
    </source>
</evidence>
<keyword evidence="3" id="KW-0119">Carbohydrate metabolism</keyword>
<dbReference type="InterPro" id="IPR008965">
    <property type="entry name" value="CBM2/CBM3_carb-bd_dom_sf"/>
</dbReference>
<evidence type="ECO:0000259" key="7">
    <source>
        <dbReference type="PROSITE" id="PS50853"/>
    </source>
</evidence>
<dbReference type="Gene3D" id="2.60.40.290">
    <property type="match status" value="1"/>
</dbReference>
<evidence type="ECO:0000256" key="2">
    <source>
        <dbReference type="ARBA" id="ARBA00023001"/>
    </source>
</evidence>
<feature type="domain" description="CBM2" evidence="8">
    <location>
        <begin position="127"/>
        <end position="236"/>
    </location>
</feature>
<dbReference type="AlphaFoldDB" id="A0A413RN05"/>
<evidence type="ECO:0000313" key="9">
    <source>
        <dbReference type="EMBL" id="RHA43078.1"/>
    </source>
</evidence>
<dbReference type="Gene3D" id="2.60.40.10">
    <property type="entry name" value="Immunoglobulins"/>
    <property type="match status" value="2"/>
</dbReference>
<accession>A0A413RN05</accession>